<dbReference type="AlphaFoldDB" id="A0A183CQA4"/>
<reference evidence="1" key="1">
    <citation type="submission" date="2014-05" db="EMBL/GenBank/DDBJ databases">
        <title>The genome and life-stage specific transcriptomes of Globodera pallida elucidate key aspects of plant parasitism by a cyst nematode.</title>
        <authorList>
            <person name="Cotton J.A."/>
            <person name="Lilley C.J."/>
            <person name="Jones L.M."/>
            <person name="Kikuchi T."/>
            <person name="Reid A.J."/>
            <person name="Thorpe P."/>
            <person name="Tsai I.J."/>
            <person name="Beasley H."/>
            <person name="Blok V."/>
            <person name="Cock P.J.A."/>
            <person name="Van den Akker S.E."/>
            <person name="Holroyd N."/>
            <person name="Hunt M."/>
            <person name="Mantelin S."/>
            <person name="Naghra H."/>
            <person name="Pain A."/>
            <person name="Palomares-Rius J.E."/>
            <person name="Zarowiecki M."/>
            <person name="Berriman M."/>
            <person name="Jones J.T."/>
            <person name="Urwin P.E."/>
        </authorList>
    </citation>
    <scope>NUCLEOTIDE SEQUENCE [LARGE SCALE GENOMIC DNA]</scope>
    <source>
        <strain evidence="1">Lindley</strain>
    </source>
</reference>
<dbReference type="Gene3D" id="2.60.120.920">
    <property type="match status" value="1"/>
</dbReference>
<dbReference type="WBParaSite" id="GPLIN_001506200">
    <property type="protein sequence ID" value="GPLIN_001506200"/>
    <property type="gene ID" value="GPLIN_001506200"/>
</dbReference>
<protein>
    <submittedName>
        <fullName evidence="2">B30.2/SPRY domain-containing protein</fullName>
    </submittedName>
</protein>
<reference evidence="2" key="2">
    <citation type="submission" date="2016-06" db="UniProtKB">
        <authorList>
            <consortium name="WormBaseParasite"/>
        </authorList>
    </citation>
    <scope>IDENTIFICATION</scope>
</reference>
<evidence type="ECO:0000313" key="2">
    <source>
        <dbReference type="WBParaSite" id="GPLIN_001506200"/>
    </source>
</evidence>
<evidence type="ECO:0000313" key="1">
    <source>
        <dbReference type="Proteomes" id="UP000050741"/>
    </source>
</evidence>
<accession>A0A183CQA4</accession>
<keyword evidence="1" id="KW-1185">Reference proteome</keyword>
<sequence length="114" mass="12331">MQLKNAVGRYAESYSYDDSGTIRGHTIPGCAYTDDGVPYLGGWPAFVGVHNIIGCGLSETGRIVYTRNGQRLDTGDLTVNSASELFPCVSLHAPLDEIEANFGPNFVFQNVDDI</sequence>
<organism evidence="1 2">
    <name type="scientific">Globodera pallida</name>
    <name type="common">Potato cyst nematode worm</name>
    <name type="synonym">Heterodera pallida</name>
    <dbReference type="NCBI Taxonomy" id="36090"/>
    <lineage>
        <taxon>Eukaryota</taxon>
        <taxon>Metazoa</taxon>
        <taxon>Ecdysozoa</taxon>
        <taxon>Nematoda</taxon>
        <taxon>Chromadorea</taxon>
        <taxon>Rhabditida</taxon>
        <taxon>Tylenchina</taxon>
        <taxon>Tylenchomorpha</taxon>
        <taxon>Tylenchoidea</taxon>
        <taxon>Heteroderidae</taxon>
        <taxon>Heteroderinae</taxon>
        <taxon>Globodera</taxon>
    </lineage>
</organism>
<dbReference type="InterPro" id="IPR043136">
    <property type="entry name" value="B30.2/SPRY_sf"/>
</dbReference>
<proteinExistence type="predicted"/>
<name>A0A183CQA4_GLOPA</name>
<dbReference type="Proteomes" id="UP000050741">
    <property type="component" value="Unassembled WGS sequence"/>
</dbReference>